<dbReference type="EMBL" id="JAGMVJ010000005">
    <property type="protein sequence ID" value="KAH7090186.1"/>
    <property type="molecule type" value="Genomic_DNA"/>
</dbReference>
<comment type="caution">
    <text evidence="2">The sequence shown here is derived from an EMBL/GenBank/DDBJ whole genome shotgun (WGS) entry which is preliminary data.</text>
</comment>
<sequence length="282" mass="31759">MSALQPQPRSYLLSIPPEIRSQIYIYILTSSLPLKGPNARKFTGETYDIHTSILRTSQQIHAEARHVFFSRNTFHITSLPHQHPSPETDDDDQGSGAFEPPLQLKDLPLVRSLQLDLVYWPRRLRTHTGSDGLGWRPLSISAERYVSSLSFVLGAVKESLVRLKFVGDVRPYMYQDVAMGEADGKDAAEDEDEGLDVKKMLTGFHVADTNSRFRSALGEVKVAEVGMRCDFLDSYFEFGVEKDVVLRSGLVYLVGQVLIARSEARMNAVLRELEVKEGDEEE</sequence>
<dbReference type="PANTHER" id="PTHR42085">
    <property type="entry name" value="F-BOX DOMAIN-CONTAINING PROTEIN"/>
    <property type="match status" value="1"/>
</dbReference>
<protein>
    <submittedName>
        <fullName evidence="2">Uncharacterized protein</fullName>
    </submittedName>
</protein>
<reference evidence="2" key="1">
    <citation type="journal article" date="2021" name="Nat. Commun.">
        <title>Genetic determinants of endophytism in the Arabidopsis root mycobiome.</title>
        <authorList>
            <person name="Mesny F."/>
            <person name="Miyauchi S."/>
            <person name="Thiergart T."/>
            <person name="Pickel B."/>
            <person name="Atanasova L."/>
            <person name="Karlsson M."/>
            <person name="Huettel B."/>
            <person name="Barry K.W."/>
            <person name="Haridas S."/>
            <person name="Chen C."/>
            <person name="Bauer D."/>
            <person name="Andreopoulos W."/>
            <person name="Pangilinan J."/>
            <person name="LaButti K."/>
            <person name="Riley R."/>
            <person name="Lipzen A."/>
            <person name="Clum A."/>
            <person name="Drula E."/>
            <person name="Henrissat B."/>
            <person name="Kohler A."/>
            <person name="Grigoriev I.V."/>
            <person name="Martin F.M."/>
            <person name="Hacquard S."/>
        </authorList>
    </citation>
    <scope>NUCLEOTIDE SEQUENCE</scope>
    <source>
        <strain evidence="2">MPI-SDFR-AT-0120</strain>
    </source>
</reference>
<evidence type="ECO:0000313" key="2">
    <source>
        <dbReference type="EMBL" id="KAH7090186.1"/>
    </source>
</evidence>
<dbReference type="Proteomes" id="UP000813461">
    <property type="component" value="Unassembled WGS sequence"/>
</dbReference>
<accession>A0A8K0RCM7</accession>
<dbReference type="PANTHER" id="PTHR42085:SF1">
    <property type="entry name" value="F-BOX DOMAIN-CONTAINING PROTEIN"/>
    <property type="match status" value="1"/>
</dbReference>
<keyword evidence="3" id="KW-1185">Reference proteome</keyword>
<feature type="region of interest" description="Disordered" evidence="1">
    <location>
        <begin position="78"/>
        <end position="98"/>
    </location>
</feature>
<name>A0A8K0RCM7_9PLEO</name>
<dbReference type="InterPro" id="IPR038883">
    <property type="entry name" value="AN11006-like"/>
</dbReference>
<proteinExistence type="predicted"/>
<evidence type="ECO:0000256" key="1">
    <source>
        <dbReference type="SAM" id="MobiDB-lite"/>
    </source>
</evidence>
<dbReference type="AlphaFoldDB" id="A0A8K0RCM7"/>
<gene>
    <name evidence="2" type="ORF">FB567DRAFT_558505</name>
</gene>
<evidence type="ECO:0000313" key="3">
    <source>
        <dbReference type="Proteomes" id="UP000813461"/>
    </source>
</evidence>
<dbReference type="OrthoDB" id="62952at2759"/>
<organism evidence="2 3">
    <name type="scientific">Paraphoma chrysanthemicola</name>
    <dbReference type="NCBI Taxonomy" id="798071"/>
    <lineage>
        <taxon>Eukaryota</taxon>
        <taxon>Fungi</taxon>
        <taxon>Dikarya</taxon>
        <taxon>Ascomycota</taxon>
        <taxon>Pezizomycotina</taxon>
        <taxon>Dothideomycetes</taxon>
        <taxon>Pleosporomycetidae</taxon>
        <taxon>Pleosporales</taxon>
        <taxon>Pleosporineae</taxon>
        <taxon>Phaeosphaeriaceae</taxon>
        <taxon>Paraphoma</taxon>
    </lineage>
</organism>